<dbReference type="Gene3D" id="3.30.565.10">
    <property type="entry name" value="Histidine kinase-like ATPase, C-terminal domain"/>
    <property type="match status" value="1"/>
</dbReference>
<evidence type="ECO:0000256" key="1">
    <source>
        <dbReference type="ARBA" id="ARBA00022679"/>
    </source>
</evidence>
<dbReference type="PANTHER" id="PTHR24421:SF58">
    <property type="entry name" value="SIGNAL TRANSDUCTION HISTIDINE-PROTEIN KINASE_PHOSPHATASE UHPB"/>
    <property type="match status" value="1"/>
</dbReference>
<keyword evidence="3" id="KW-0902">Two-component regulatory system</keyword>
<dbReference type="AlphaFoldDB" id="A0A504U9K4"/>
<name>A0A504U9K4_9HYPH</name>
<feature type="transmembrane region" description="Helical" evidence="4">
    <location>
        <begin position="169"/>
        <end position="194"/>
    </location>
</feature>
<comment type="caution">
    <text evidence="6">The sequence shown here is derived from an EMBL/GenBank/DDBJ whole genome shotgun (WGS) entry which is preliminary data.</text>
</comment>
<dbReference type="CDD" id="cd16917">
    <property type="entry name" value="HATPase_UhpB-NarQ-NarX-like"/>
    <property type="match status" value="1"/>
</dbReference>
<keyword evidence="4" id="KW-0472">Membrane</keyword>
<dbReference type="InterPro" id="IPR050482">
    <property type="entry name" value="Sensor_HK_TwoCompSys"/>
</dbReference>
<feature type="domain" description="Histidine kinase/HSP90-like ATPase" evidence="5">
    <location>
        <begin position="508"/>
        <end position="612"/>
    </location>
</feature>
<dbReference type="GO" id="GO:0016301">
    <property type="term" value="F:kinase activity"/>
    <property type="evidence" value="ECO:0007669"/>
    <property type="project" value="UniProtKB-KW"/>
</dbReference>
<dbReference type="Gene3D" id="1.20.5.1930">
    <property type="match status" value="1"/>
</dbReference>
<protein>
    <submittedName>
        <fullName evidence="6">Histidine kinase</fullName>
    </submittedName>
</protein>
<feature type="transmembrane region" description="Helical" evidence="4">
    <location>
        <begin position="258"/>
        <end position="275"/>
    </location>
</feature>
<keyword evidence="7" id="KW-1185">Reference proteome</keyword>
<dbReference type="InterPro" id="IPR036890">
    <property type="entry name" value="HATPase_C_sf"/>
</dbReference>
<evidence type="ECO:0000313" key="6">
    <source>
        <dbReference type="EMBL" id="TPP11189.1"/>
    </source>
</evidence>
<accession>A0A504U9K4</accession>
<keyword evidence="4" id="KW-0812">Transmembrane</keyword>
<evidence type="ECO:0000313" key="7">
    <source>
        <dbReference type="Proteomes" id="UP000316429"/>
    </source>
</evidence>
<evidence type="ECO:0000256" key="4">
    <source>
        <dbReference type="SAM" id="Phobius"/>
    </source>
</evidence>
<keyword evidence="1" id="KW-0808">Transferase</keyword>
<evidence type="ECO:0000256" key="2">
    <source>
        <dbReference type="ARBA" id="ARBA00022777"/>
    </source>
</evidence>
<organism evidence="6 7">
    <name type="scientific">Rhizobium glycinendophyticum</name>
    <dbReference type="NCBI Taxonomy" id="2589807"/>
    <lineage>
        <taxon>Bacteria</taxon>
        <taxon>Pseudomonadati</taxon>
        <taxon>Pseudomonadota</taxon>
        <taxon>Alphaproteobacteria</taxon>
        <taxon>Hyphomicrobiales</taxon>
        <taxon>Rhizobiaceae</taxon>
        <taxon>Rhizobium/Agrobacterium group</taxon>
        <taxon>Rhizobium</taxon>
    </lineage>
</organism>
<feature type="transmembrane region" description="Helical" evidence="4">
    <location>
        <begin position="314"/>
        <end position="338"/>
    </location>
</feature>
<dbReference type="Proteomes" id="UP000316429">
    <property type="component" value="Unassembled WGS sequence"/>
</dbReference>
<proteinExistence type="predicted"/>
<feature type="transmembrane region" description="Helical" evidence="4">
    <location>
        <begin position="281"/>
        <end position="302"/>
    </location>
</feature>
<dbReference type="Pfam" id="PF02518">
    <property type="entry name" value="HATPase_c"/>
    <property type="match status" value="1"/>
</dbReference>
<reference evidence="6 7" key="1">
    <citation type="submission" date="2019-06" db="EMBL/GenBank/DDBJ databases">
        <title>Rhizobium sp. CL12 isolated from roots of soybean.</title>
        <authorList>
            <person name="Wang C."/>
        </authorList>
    </citation>
    <scope>NUCLEOTIDE SEQUENCE [LARGE SCALE GENOMIC DNA]</scope>
    <source>
        <strain evidence="6 7">CL12</strain>
    </source>
</reference>
<dbReference type="GO" id="GO:0000160">
    <property type="term" value="P:phosphorelay signal transduction system"/>
    <property type="evidence" value="ECO:0007669"/>
    <property type="project" value="UniProtKB-KW"/>
</dbReference>
<evidence type="ECO:0000256" key="3">
    <source>
        <dbReference type="ARBA" id="ARBA00023012"/>
    </source>
</evidence>
<keyword evidence="2 6" id="KW-0418">Kinase</keyword>
<sequence>MAVGFLLLQLAIVFICIQIRQIPFPRPSEAYRVEKLWREEATDDWHPVILPDYRPTAGITPTSTTYRAQFQWSPSDAGTPIAVFVPRFTTTIAIAINGSIIEDTARDPSKRRPDRNTPVLAPIAQSLLKPGNNQVTITLQVWGPLQGYLDSLYIGPDPVMRAAHDLRQFLFGTLPMVLGAWQITFGTILGMIWLNRRHDAIYGYLAFATVLGVVQHFAGLPRSSIGAGFLGAMGPLEAALMLHYILLLTGRPIQRYHALAFLPGLLIIVAAVLFSPQYLRVIYLVLGPPSVGILIAAVWLVLMAAVWQARTHAVYLATIFTAVLSCWALDVMTLNNLIGGERLFVGRTSYSLVLMALGVWLIWRFVQALKEADGFAATLVEKVAEAEKKLRANFAREEERARSEALLAERTRLMRDLHDGLGGQLVSIVALSEQAKPSGEAIGDAARAALKDLRLVVDAMEEINGDLMLALASWRERIDTQLRAHQMKLDWVIRGHQGLPIFKNLRSWHVIQLIRLMDEVVTNAVKHSGGKRVAVMIEPASDEAGRPAGRITIQDDGHGYDAENPSLNGKPRAHAGRGLFNIRRRAAMCDIRMLIRTSASGTRIELTLPAEFPKQVAEGHGDAAQLFGPTPTALPGAF</sequence>
<dbReference type="RefSeq" id="WP_140827696.1">
    <property type="nucleotide sequence ID" value="NZ_VFYP01000001.1"/>
</dbReference>
<keyword evidence="4" id="KW-1133">Transmembrane helix</keyword>
<evidence type="ECO:0000259" key="5">
    <source>
        <dbReference type="SMART" id="SM00387"/>
    </source>
</evidence>
<dbReference type="OrthoDB" id="9778496at2"/>
<feature type="transmembrane region" description="Helical" evidence="4">
    <location>
        <begin position="344"/>
        <end position="363"/>
    </location>
</feature>
<gene>
    <name evidence="6" type="ORF">FJQ55_10330</name>
</gene>
<dbReference type="PANTHER" id="PTHR24421">
    <property type="entry name" value="NITRATE/NITRITE SENSOR PROTEIN NARX-RELATED"/>
    <property type="match status" value="1"/>
</dbReference>
<feature type="transmembrane region" description="Helical" evidence="4">
    <location>
        <begin position="224"/>
        <end position="246"/>
    </location>
</feature>
<dbReference type="SUPFAM" id="SSF55874">
    <property type="entry name" value="ATPase domain of HSP90 chaperone/DNA topoisomerase II/histidine kinase"/>
    <property type="match status" value="1"/>
</dbReference>
<dbReference type="EMBL" id="VFYP01000001">
    <property type="protein sequence ID" value="TPP11189.1"/>
    <property type="molecule type" value="Genomic_DNA"/>
</dbReference>
<feature type="transmembrane region" description="Helical" evidence="4">
    <location>
        <begin position="201"/>
        <end position="218"/>
    </location>
</feature>
<dbReference type="InterPro" id="IPR003594">
    <property type="entry name" value="HATPase_dom"/>
</dbReference>
<dbReference type="SMART" id="SM00387">
    <property type="entry name" value="HATPase_c"/>
    <property type="match status" value="1"/>
</dbReference>